<keyword evidence="2" id="KW-0328">Glycosyltransferase</keyword>
<keyword evidence="3 6" id="KW-0808">Transferase</keyword>
<evidence type="ECO:0000256" key="1">
    <source>
        <dbReference type="ARBA" id="ARBA00006739"/>
    </source>
</evidence>
<dbReference type="GO" id="GO:0016757">
    <property type="term" value="F:glycosyltransferase activity"/>
    <property type="evidence" value="ECO:0007669"/>
    <property type="project" value="UniProtKB-KW"/>
</dbReference>
<name>A0A2K2FY18_9SPHN</name>
<evidence type="ECO:0000259" key="5">
    <source>
        <dbReference type="Pfam" id="PF02709"/>
    </source>
</evidence>
<dbReference type="InterPro" id="IPR029044">
    <property type="entry name" value="Nucleotide-diphossugar_trans"/>
</dbReference>
<evidence type="ECO:0000259" key="4">
    <source>
        <dbReference type="Pfam" id="PF00535"/>
    </source>
</evidence>
<accession>A0A2K2FY18</accession>
<evidence type="ECO:0000313" key="7">
    <source>
        <dbReference type="Proteomes" id="UP000236327"/>
    </source>
</evidence>
<dbReference type="InterPro" id="IPR001173">
    <property type="entry name" value="Glyco_trans_2-like"/>
</dbReference>
<comment type="similarity">
    <text evidence="1">Belongs to the glycosyltransferase 2 family.</text>
</comment>
<evidence type="ECO:0000256" key="2">
    <source>
        <dbReference type="ARBA" id="ARBA00022676"/>
    </source>
</evidence>
<comment type="caution">
    <text evidence="6">The sequence shown here is derived from an EMBL/GenBank/DDBJ whole genome shotgun (WGS) entry which is preliminary data.</text>
</comment>
<dbReference type="Pfam" id="PF00535">
    <property type="entry name" value="Glycos_transf_2"/>
    <property type="match status" value="1"/>
</dbReference>
<proteinExistence type="inferred from homology"/>
<dbReference type="AlphaFoldDB" id="A0A2K2FY18"/>
<reference evidence="6 7" key="1">
    <citation type="submission" date="2016-05" db="EMBL/GenBank/DDBJ databases">
        <title>Complete genome sequence of Novosphingobium guangzhouense SA925(T).</title>
        <authorList>
            <person name="Sha S."/>
        </authorList>
    </citation>
    <scope>NUCLEOTIDE SEQUENCE [LARGE SCALE GENOMIC DNA]</scope>
    <source>
        <strain evidence="6 7">SA925</strain>
    </source>
</reference>
<sequence length="283" mass="31179">MAQDEMSISVLTIVRNRAGHLAQLIEGLRRSDHYPDELIIVDMNSSPPVGIDDLPFANKLIRLSTGGLPLAAARNAAAAVATGDHLLFLDVDCIAMRGLVGAMTRTLSQQDALICAEVRYLGPDDARSNWEEADLMVHARGHPVRDFPVSGLRQVDNPGLFWSLVFGIRRSRFDALGGFDQRFTGYGAEDTDFGFGAERAGLPLLFMGGPGAFHQHHPGFDPPLQHFHDIVRNAQVFYEKWGVWPMYGWLSAFAKAGLIEWDEKLLAIKRAPTGEEIQAAMVD</sequence>
<evidence type="ECO:0000256" key="3">
    <source>
        <dbReference type="ARBA" id="ARBA00022679"/>
    </source>
</evidence>
<dbReference type="OrthoDB" id="6653642at2"/>
<dbReference type="InterPro" id="IPR027791">
    <property type="entry name" value="Galactosyl_T_C"/>
</dbReference>
<dbReference type="EMBL" id="LYMM01000046">
    <property type="protein sequence ID" value="PNU03662.1"/>
    <property type="molecule type" value="Genomic_DNA"/>
</dbReference>
<dbReference type="PANTHER" id="PTHR43179:SF12">
    <property type="entry name" value="GALACTOFURANOSYLTRANSFERASE GLFT2"/>
    <property type="match status" value="1"/>
</dbReference>
<protein>
    <submittedName>
        <fullName evidence="6">Glycosyl transferase</fullName>
    </submittedName>
</protein>
<feature type="domain" description="Galactosyltransferase C-terminal" evidence="5">
    <location>
        <begin position="161"/>
        <end position="194"/>
    </location>
</feature>
<dbReference type="SUPFAM" id="SSF53448">
    <property type="entry name" value="Nucleotide-diphospho-sugar transferases"/>
    <property type="match status" value="1"/>
</dbReference>
<dbReference type="Pfam" id="PF02709">
    <property type="entry name" value="Glyco_transf_7C"/>
    <property type="match status" value="1"/>
</dbReference>
<dbReference type="Proteomes" id="UP000236327">
    <property type="component" value="Unassembled WGS sequence"/>
</dbReference>
<feature type="domain" description="Glycosyltransferase 2-like" evidence="4">
    <location>
        <begin position="9"/>
        <end position="130"/>
    </location>
</feature>
<keyword evidence="7" id="KW-1185">Reference proteome</keyword>
<organism evidence="6 7">
    <name type="scientific">Novosphingobium guangzhouense</name>
    <dbReference type="NCBI Taxonomy" id="1850347"/>
    <lineage>
        <taxon>Bacteria</taxon>
        <taxon>Pseudomonadati</taxon>
        <taxon>Pseudomonadota</taxon>
        <taxon>Alphaproteobacteria</taxon>
        <taxon>Sphingomonadales</taxon>
        <taxon>Sphingomonadaceae</taxon>
        <taxon>Novosphingobium</taxon>
    </lineage>
</organism>
<gene>
    <name evidence="6" type="ORF">A8V01_23035</name>
</gene>
<dbReference type="Gene3D" id="3.90.550.10">
    <property type="entry name" value="Spore Coat Polysaccharide Biosynthesis Protein SpsA, Chain A"/>
    <property type="match status" value="1"/>
</dbReference>
<evidence type="ECO:0000313" key="6">
    <source>
        <dbReference type="EMBL" id="PNU03662.1"/>
    </source>
</evidence>
<dbReference type="PANTHER" id="PTHR43179">
    <property type="entry name" value="RHAMNOSYLTRANSFERASE WBBL"/>
    <property type="match status" value="1"/>
</dbReference>